<dbReference type="EMBL" id="FNJU01000002">
    <property type="protein sequence ID" value="SDP31500.1"/>
    <property type="molecule type" value="Genomic_DNA"/>
</dbReference>
<sequence length="143" mass="17323">MNMYNESQLVTDYNDVIINMKQFNRDLLEQLEIKEQLPQFMHWYYIPHLNLFGPSKFIGYKQMEAELYERIKKRPSVETKRVLTEWFYPVQSETVEELILRDQLRSLLNLCEKKPRANAVFHLPKNTILLVPDRLTNYRTNKK</sequence>
<accession>A0A1H0RQ22</accession>
<protein>
    <submittedName>
        <fullName evidence="1">Uncharacterized protein</fullName>
    </submittedName>
</protein>
<keyword evidence="2" id="KW-1185">Reference proteome</keyword>
<organism evidence="1 2">
    <name type="scientific">Litchfieldia salsa</name>
    <dbReference type="NCBI Taxonomy" id="930152"/>
    <lineage>
        <taxon>Bacteria</taxon>
        <taxon>Bacillati</taxon>
        <taxon>Bacillota</taxon>
        <taxon>Bacilli</taxon>
        <taxon>Bacillales</taxon>
        <taxon>Bacillaceae</taxon>
        <taxon>Litchfieldia</taxon>
    </lineage>
</organism>
<dbReference type="Proteomes" id="UP000199159">
    <property type="component" value="Unassembled WGS sequence"/>
</dbReference>
<proteinExistence type="predicted"/>
<dbReference type="STRING" id="930152.SAMN05216565_102328"/>
<gene>
    <name evidence="1" type="ORF">SAMN05216565_102328</name>
</gene>
<evidence type="ECO:0000313" key="1">
    <source>
        <dbReference type="EMBL" id="SDP31500.1"/>
    </source>
</evidence>
<dbReference type="AlphaFoldDB" id="A0A1H0RQ22"/>
<evidence type="ECO:0000313" key="2">
    <source>
        <dbReference type="Proteomes" id="UP000199159"/>
    </source>
</evidence>
<reference evidence="2" key="1">
    <citation type="submission" date="2016-10" db="EMBL/GenBank/DDBJ databases">
        <authorList>
            <person name="Varghese N."/>
            <person name="Submissions S."/>
        </authorList>
    </citation>
    <scope>NUCLEOTIDE SEQUENCE [LARGE SCALE GENOMIC DNA]</scope>
    <source>
        <strain evidence="2">IBRC-M10078</strain>
    </source>
</reference>
<name>A0A1H0RQ22_9BACI</name>